<name>A0A4X1UYW5_PIG</name>
<organism evidence="2 3">
    <name type="scientific">Sus scrofa</name>
    <name type="common">Pig</name>
    <dbReference type="NCBI Taxonomy" id="9823"/>
    <lineage>
        <taxon>Eukaryota</taxon>
        <taxon>Metazoa</taxon>
        <taxon>Chordata</taxon>
        <taxon>Craniata</taxon>
        <taxon>Vertebrata</taxon>
        <taxon>Euteleostomi</taxon>
        <taxon>Mammalia</taxon>
        <taxon>Eutheria</taxon>
        <taxon>Laurasiatheria</taxon>
        <taxon>Artiodactyla</taxon>
        <taxon>Suina</taxon>
        <taxon>Suidae</taxon>
        <taxon>Sus</taxon>
    </lineage>
</organism>
<evidence type="ECO:0000313" key="3">
    <source>
        <dbReference type="Proteomes" id="UP000314985"/>
    </source>
</evidence>
<dbReference type="Pfam" id="PF07686">
    <property type="entry name" value="V-set"/>
    <property type="match status" value="1"/>
</dbReference>
<dbReference type="InterPro" id="IPR036179">
    <property type="entry name" value="Ig-like_dom_sf"/>
</dbReference>
<reference evidence="2" key="2">
    <citation type="submission" date="2025-08" db="UniProtKB">
        <authorList>
            <consortium name="Ensembl"/>
        </authorList>
    </citation>
    <scope>IDENTIFICATION</scope>
</reference>
<dbReference type="SUPFAM" id="SSF48726">
    <property type="entry name" value="Immunoglobulin"/>
    <property type="match status" value="1"/>
</dbReference>
<dbReference type="InterPro" id="IPR007110">
    <property type="entry name" value="Ig-like_dom"/>
</dbReference>
<dbReference type="PROSITE" id="PS50835">
    <property type="entry name" value="IG_LIKE"/>
    <property type="match status" value="1"/>
</dbReference>
<dbReference type="InterPro" id="IPR013783">
    <property type="entry name" value="Ig-like_fold"/>
</dbReference>
<feature type="domain" description="Ig-like" evidence="1">
    <location>
        <begin position="13"/>
        <end position="98"/>
    </location>
</feature>
<dbReference type="AlphaFoldDB" id="A0A4X1UYW5"/>
<protein>
    <recommendedName>
        <fullName evidence="1">Ig-like domain-containing protein</fullName>
    </recommendedName>
</protein>
<sequence length="98" mass="10321">AGWTPICMGSLSQAVLTQPPSLSASPGASARLICTLSGGSSVGSYHISWYQQKPGSPPQYLLRFYSDASAYAGLLLISELKPEDEALLSQLAKQCSSQ</sequence>
<reference evidence="3" key="1">
    <citation type="submission" date="2017-08" db="EMBL/GenBank/DDBJ databases">
        <title>USMARCv1.0.</title>
        <authorList>
            <person name="Hannum G.I."/>
            <person name="Koren S."/>
            <person name="Schroeder S.G."/>
            <person name="Chin S.C."/>
            <person name="Nonneman D.J."/>
            <person name="Becker S.A."/>
            <person name="Rosen B.D."/>
            <person name="Bickhart D.M."/>
            <person name="Putnam N.H."/>
            <person name="Green R.E."/>
            <person name="Tuggle C.K."/>
            <person name="Liu H."/>
            <person name="Rohrer G.A."/>
            <person name="Warr A."/>
            <person name="Hall R."/>
            <person name="Kim K."/>
            <person name="Hume D.A."/>
            <person name="Talbot R."/>
            <person name="Chow W."/>
            <person name="Howe K."/>
            <person name="Schwartz A.S."/>
            <person name="Watson M."/>
            <person name="Archibald A.L."/>
            <person name="Phillippy A.M."/>
            <person name="Smith T.P.L."/>
        </authorList>
    </citation>
    <scope>NUCLEOTIDE SEQUENCE [LARGE SCALE GENOMIC DNA]</scope>
</reference>
<evidence type="ECO:0000313" key="2">
    <source>
        <dbReference type="Ensembl" id="ENSSSCP00070034520.1"/>
    </source>
</evidence>
<accession>A0A4X1UYW5</accession>
<dbReference type="PANTHER" id="PTHR23267">
    <property type="entry name" value="IMMUNOGLOBULIN LIGHT CHAIN"/>
    <property type="match status" value="1"/>
</dbReference>
<proteinExistence type="predicted"/>
<dbReference type="InterPro" id="IPR013106">
    <property type="entry name" value="Ig_V-set"/>
</dbReference>
<dbReference type="Proteomes" id="UP000314985">
    <property type="component" value="Unassembled WGS sequence"/>
</dbReference>
<evidence type="ECO:0000259" key="1">
    <source>
        <dbReference type="PROSITE" id="PS50835"/>
    </source>
</evidence>
<dbReference type="Gene3D" id="2.60.40.10">
    <property type="entry name" value="Immunoglobulins"/>
    <property type="match status" value="1"/>
</dbReference>
<dbReference type="InterPro" id="IPR050150">
    <property type="entry name" value="IgV_Light_Chain"/>
</dbReference>
<dbReference type="Ensembl" id="ENSSSCT00070041122.1">
    <property type="protein sequence ID" value="ENSSSCP00070034520.1"/>
    <property type="gene ID" value="ENSSSCG00070020682.1"/>
</dbReference>